<dbReference type="Pfam" id="PF00698">
    <property type="entry name" value="Acyl_transf_1"/>
    <property type="match status" value="1"/>
</dbReference>
<dbReference type="InterPro" id="IPR014043">
    <property type="entry name" value="Acyl_transferase_dom"/>
</dbReference>
<sequence>MEKNEIFDCFLCSGQGSQYFNMTYQLYEENVNYRNYLDELDEHCYEITGYSVLTYLFDKSKKLSVSCDDLQLSSLALMICQYSLGKLLIDQGIYPDYIVGSSMGEFVAVALSHNNNLKDVIKVLFEIVRKVAEKCQKGGMVSILDNSNMYFDKREIFGDCEIAGINYDNNFVVSGSNKSLGNVIDYLKQNRIIFQRLPVKYAFHSKMIEEIRNEAKNKLNPWQLKVPIGSCAYGRIIKEIPHSYIWDVLRKPMLFQQMIKSIEKNMNPVYIDLGPNGTLSNFVKRGEGSKHKSYSIINMYNTENENLKRLMDDLNSTSKVRQKTFNLRR</sequence>
<evidence type="ECO:0000259" key="2">
    <source>
        <dbReference type="SMART" id="SM00827"/>
    </source>
</evidence>
<dbReference type="KEGG" id="strg:SRT_11010"/>
<organism evidence="3 4">
    <name type="scientific">Streptococcus troglodytae</name>
    <dbReference type="NCBI Taxonomy" id="1111760"/>
    <lineage>
        <taxon>Bacteria</taxon>
        <taxon>Bacillati</taxon>
        <taxon>Bacillota</taxon>
        <taxon>Bacilli</taxon>
        <taxon>Lactobacillales</taxon>
        <taxon>Streptococcaceae</taxon>
        <taxon>Streptococcus</taxon>
    </lineage>
</organism>
<feature type="domain" description="Malonyl-CoA:ACP transacylase (MAT)" evidence="2">
    <location>
        <begin position="11"/>
        <end position="299"/>
    </location>
</feature>
<dbReference type="PANTHER" id="PTHR45681:SF6">
    <property type="entry name" value="POLYKETIDE SYNTHASE 37"/>
    <property type="match status" value="1"/>
</dbReference>
<dbReference type="SUPFAM" id="SSF52151">
    <property type="entry name" value="FabD/lysophospholipase-like"/>
    <property type="match status" value="1"/>
</dbReference>
<dbReference type="SUPFAM" id="SSF55048">
    <property type="entry name" value="Probable ACP-binding domain of malonyl-CoA ACP transacylase"/>
    <property type="match status" value="1"/>
</dbReference>
<evidence type="ECO:0000313" key="3">
    <source>
        <dbReference type="EMBL" id="BAQ24362.1"/>
    </source>
</evidence>
<name>A0A1L7LJZ2_9STRE</name>
<dbReference type="EMBL" id="AP014612">
    <property type="protein sequence ID" value="BAQ24362.1"/>
    <property type="molecule type" value="Genomic_DNA"/>
</dbReference>
<dbReference type="InterPro" id="IPR016035">
    <property type="entry name" value="Acyl_Trfase/lysoPLipase"/>
</dbReference>
<accession>A0A1L7LJZ2</accession>
<evidence type="ECO:0000256" key="1">
    <source>
        <dbReference type="ARBA" id="ARBA00022679"/>
    </source>
</evidence>
<keyword evidence="1" id="KW-0808">Transferase</keyword>
<dbReference type="InterPro" id="IPR016036">
    <property type="entry name" value="Malonyl_transacylase_ACP-bd"/>
</dbReference>
<proteinExistence type="predicted"/>
<reference evidence="3 4" key="1">
    <citation type="journal article" date="2016" name="Microbiol. Immunol.">
        <title>Complete genome sequence of Streptococcus troglodytae TKU31 isolated from the oral cavity of a chimpanzee (Pan troglodytes).</title>
        <authorList>
            <person name="Okamoto M."/>
            <person name="Naito M."/>
            <person name="Miyanohara M."/>
            <person name="Imai S."/>
            <person name="Nomura Y."/>
            <person name="Saito W."/>
            <person name="Momoi Y."/>
            <person name="Takada K."/>
            <person name="Miyabe-Nishiwaki T."/>
            <person name="Tomonaga M."/>
            <person name="Hanada N."/>
        </authorList>
    </citation>
    <scope>NUCLEOTIDE SEQUENCE [LARGE SCALE GENOMIC DNA]</scope>
    <source>
        <strain evidence="4">TKU 31</strain>
    </source>
</reference>
<dbReference type="AlphaFoldDB" id="A0A1L7LJZ2"/>
<keyword evidence="4" id="KW-1185">Reference proteome</keyword>
<dbReference type="SMART" id="SM00827">
    <property type="entry name" value="PKS_AT"/>
    <property type="match status" value="1"/>
</dbReference>
<dbReference type="InterPro" id="IPR001227">
    <property type="entry name" value="Ac_transferase_dom_sf"/>
</dbReference>
<dbReference type="GO" id="GO:0016740">
    <property type="term" value="F:transferase activity"/>
    <property type="evidence" value="ECO:0007669"/>
    <property type="project" value="UniProtKB-KW"/>
</dbReference>
<evidence type="ECO:0000313" key="4">
    <source>
        <dbReference type="Proteomes" id="UP000217758"/>
    </source>
</evidence>
<dbReference type="Proteomes" id="UP000217758">
    <property type="component" value="Chromosome"/>
</dbReference>
<protein>
    <submittedName>
        <fullName evidence="3">Malonyl CoA-acyl carrier protein transacylase</fullName>
    </submittedName>
</protein>
<gene>
    <name evidence="3" type="ORF">SRT_11010</name>
</gene>
<dbReference type="RefSeq" id="WP_223213922.1">
    <property type="nucleotide sequence ID" value="NZ_AP014612.1"/>
</dbReference>
<dbReference type="InterPro" id="IPR050444">
    <property type="entry name" value="Polyketide_Synthase"/>
</dbReference>
<dbReference type="PANTHER" id="PTHR45681">
    <property type="entry name" value="POLYKETIDE SYNTHASE 44-RELATED"/>
    <property type="match status" value="1"/>
</dbReference>
<dbReference type="Gene3D" id="3.40.366.10">
    <property type="entry name" value="Malonyl-Coenzyme A Acyl Carrier Protein, domain 2"/>
    <property type="match status" value="1"/>
</dbReference>